<keyword evidence="2" id="KW-1185">Reference proteome</keyword>
<gene>
    <name evidence="1" type="ORF">Fokcrypt_00004</name>
</gene>
<dbReference type="Proteomes" id="UP001325140">
    <property type="component" value="Chromosome"/>
</dbReference>
<evidence type="ECO:0000313" key="2">
    <source>
        <dbReference type="Proteomes" id="UP001325140"/>
    </source>
</evidence>
<proteinExistence type="predicted"/>
<organism evidence="1 2">
    <name type="scientific">Candidatus Fokinia crypta</name>
    <dbReference type="NCBI Taxonomy" id="1920990"/>
    <lineage>
        <taxon>Bacteria</taxon>
        <taxon>Pseudomonadati</taxon>
        <taxon>Pseudomonadota</taxon>
        <taxon>Alphaproteobacteria</taxon>
        <taxon>Rickettsiales</taxon>
        <taxon>Candidatus Midichloriaceae</taxon>
        <taxon>Candidatus Fokinia</taxon>
    </lineage>
</organism>
<name>A0ABZ0UQK5_9RICK</name>
<evidence type="ECO:0000313" key="1">
    <source>
        <dbReference type="EMBL" id="WPX97501.1"/>
    </source>
</evidence>
<protein>
    <submittedName>
        <fullName evidence="1">Uncharacterized protein</fullName>
    </submittedName>
</protein>
<reference evidence="1" key="1">
    <citation type="submission" date="2022-10" db="EMBL/GenBank/DDBJ databases">
        <title>Host association and intracellularity evolved multiple times independently in the Rickettsiales.</title>
        <authorList>
            <person name="Castelli M."/>
            <person name="Nardi T."/>
            <person name="Gammuto L."/>
            <person name="Bellinzona G."/>
            <person name="Sabaneyeva E."/>
            <person name="Potekhin A."/>
            <person name="Serra V."/>
            <person name="Petroni G."/>
            <person name="Sassera D."/>
        </authorList>
    </citation>
    <scope>NUCLEOTIDE SEQUENCE [LARGE SCALE GENOMIC DNA]</scope>
    <source>
        <strain evidence="1">US_Bl 11III1</strain>
    </source>
</reference>
<accession>A0ABZ0UQK5</accession>
<dbReference type="EMBL" id="CP110343">
    <property type="protein sequence ID" value="WPX97501.1"/>
    <property type="molecule type" value="Genomic_DNA"/>
</dbReference>
<sequence length="54" mass="6610">MTHIIHRYGTLPENAMSIKKVETYNIRTIYERIHKVSLKSIQDRMFYKLREIKD</sequence>